<protein>
    <submittedName>
        <fullName evidence="3">Uncharacterized protein</fullName>
    </submittedName>
</protein>
<dbReference type="Proteomes" id="UP000887569">
    <property type="component" value="Unplaced"/>
</dbReference>
<dbReference type="AlphaFoldDB" id="A0A915A6E1"/>
<reference evidence="3" key="1">
    <citation type="submission" date="2022-11" db="UniProtKB">
        <authorList>
            <consortium name="WormBaseParasite"/>
        </authorList>
    </citation>
    <scope>IDENTIFICATION</scope>
</reference>
<feature type="region of interest" description="Disordered" evidence="1">
    <location>
        <begin position="1"/>
        <end position="23"/>
    </location>
</feature>
<evidence type="ECO:0000313" key="2">
    <source>
        <dbReference type="Proteomes" id="UP000887569"/>
    </source>
</evidence>
<evidence type="ECO:0000256" key="1">
    <source>
        <dbReference type="SAM" id="MobiDB-lite"/>
    </source>
</evidence>
<sequence length="116" mass="13114">MNGTKEKIVGTQLLPKLDQDPAPPDLCTVNSSVTLQRSVRSNIAHRNKTSRRGQNSFKKCNLCSENICFLICRLSKDSFTSRIRHRLTARPGDPLRTACDNRQVAYATENNHENFP</sequence>
<proteinExistence type="predicted"/>
<keyword evidence="2" id="KW-1185">Reference proteome</keyword>
<accession>A0A915A6E1</accession>
<dbReference type="WBParaSite" id="PgE182_g002_t01">
    <property type="protein sequence ID" value="PgE182_g002_t01"/>
    <property type="gene ID" value="PgE182_g002"/>
</dbReference>
<evidence type="ECO:0000313" key="3">
    <source>
        <dbReference type="WBParaSite" id="PgE182_g002_t01"/>
    </source>
</evidence>
<organism evidence="2 3">
    <name type="scientific">Parascaris univalens</name>
    <name type="common">Nematode worm</name>
    <dbReference type="NCBI Taxonomy" id="6257"/>
    <lineage>
        <taxon>Eukaryota</taxon>
        <taxon>Metazoa</taxon>
        <taxon>Ecdysozoa</taxon>
        <taxon>Nematoda</taxon>
        <taxon>Chromadorea</taxon>
        <taxon>Rhabditida</taxon>
        <taxon>Spirurina</taxon>
        <taxon>Ascaridomorpha</taxon>
        <taxon>Ascaridoidea</taxon>
        <taxon>Ascarididae</taxon>
        <taxon>Parascaris</taxon>
    </lineage>
</organism>
<name>A0A915A6E1_PARUN</name>